<proteinExistence type="predicted"/>
<reference evidence="2 3" key="1">
    <citation type="submission" date="2020-10" db="EMBL/GenBank/DDBJ databases">
        <title>Aquamicrobium zhengzhouensis sp. nov., a exopolysaccharide producing bacterium isolated from farmland soil.</title>
        <authorList>
            <person name="Wang X."/>
        </authorList>
    </citation>
    <scope>NUCLEOTIDE SEQUENCE [LARGE SCALE GENOMIC DNA]</scope>
    <source>
        <strain evidence="3">cd-1</strain>
    </source>
</reference>
<feature type="compositionally biased region" description="Polar residues" evidence="1">
    <location>
        <begin position="1"/>
        <end position="18"/>
    </location>
</feature>
<keyword evidence="3" id="KW-1185">Reference proteome</keyword>
<name>A0ABS0SEK3_9HYPH</name>
<evidence type="ECO:0000313" key="2">
    <source>
        <dbReference type="EMBL" id="MBI1621725.1"/>
    </source>
</evidence>
<evidence type="ECO:0008006" key="4">
    <source>
        <dbReference type="Google" id="ProtNLM"/>
    </source>
</evidence>
<protein>
    <recommendedName>
        <fullName evidence="4">Anti-sigma factor NepR domain-containing protein</fullName>
    </recommendedName>
</protein>
<dbReference type="Proteomes" id="UP000601789">
    <property type="component" value="Unassembled WGS sequence"/>
</dbReference>
<feature type="region of interest" description="Disordered" evidence="1">
    <location>
        <begin position="1"/>
        <end position="23"/>
    </location>
</feature>
<evidence type="ECO:0000313" key="3">
    <source>
        <dbReference type="Proteomes" id="UP000601789"/>
    </source>
</evidence>
<dbReference type="RefSeq" id="WP_198477192.1">
    <property type="nucleotide sequence ID" value="NZ_JADGMQ010000010.1"/>
</dbReference>
<organism evidence="2 3">
    <name type="scientific">Aquamicrobium zhengzhouense</name>
    <dbReference type="NCBI Taxonomy" id="2781738"/>
    <lineage>
        <taxon>Bacteria</taxon>
        <taxon>Pseudomonadati</taxon>
        <taxon>Pseudomonadota</taxon>
        <taxon>Alphaproteobacteria</taxon>
        <taxon>Hyphomicrobiales</taxon>
        <taxon>Phyllobacteriaceae</taxon>
        <taxon>Aquamicrobium</taxon>
    </lineage>
</organism>
<gene>
    <name evidence="2" type="ORF">IOD40_13775</name>
</gene>
<accession>A0ABS0SEK3</accession>
<comment type="caution">
    <text evidence="2">The sequence shown here is derived from an EMBL/GenBank/DDBJ whole genome shotgun (WGS) entry which is preliminary data.</text>
</comment>
<sequence length="71" mass="8097">MPKLNNSGIRENQATGDNCSPGKSEFELLLREIEKEPIPERLLDLAMQLQRALVAQRQSESEDKKPDQHPQ</sequence>
<dbReference type="EMBL" id="JADGMQ010000010">
    <property type="protein sequence ID" value="MBI1621725.1"/>
    <property type="molecule type" value="Genomic_DNA"/>
</dbReference>
<evidence type="ECO:0000256" key="1">
    <source>
        <dbReference type="SAM" id="MobiDB-lite"/>
    </source>
</evidence>